<evidence type="ECO:0000313" key="7">
    <source>
        <dbReference type="Proteomes" id="UP001163105"/>
    </source>
</evidence>
<dbReference type="GO" id="GO:0015031">
    <property type="term" value="P:protein transport"/>
    <property type="evidence" value="ECO:0007669"/>
    <property type="project" value="UniProtKB-KW"/>
</dbReference>
<keyword evidence="3" id="KW-0256">Endoplasmic reticulum</keyword>
<evidence type="ECO:0000256" key="4">
    <source>
        <dbReference type="ARBA" id="ARBA00022927"/>
    </source>
</evidence>
<keyword evidence="4" id="KW-0653">Protein transport</keyword>
<sequence length="915" mass="100189">MVYSSGPGDMSCSTLSPPKALLLAVHLAAHADIHGLRLLSSRHPTVLRKSLLLRVILTNLPETTDPVSYVGLLQEIESGTFDESTVDAIDLSPVSALSDHEAAHRAKKLHLDQLSQTDAPGRDDDDALSDFLYRRALRMDSETGMLSQLPDLLMPFIHHSPHLRVWVVSTVLPFVRRNCEYYAEAHVSYSLNEFQHLPGPDAVRYLLSRTGLGAPENSPLVARDLRGLVMPWLLDESRWAEVDQGDQRRDSECVSLGPRCLGWEQAVTWLTSQASESWRVLVSATDHWDGPADVDLGGVDNLSLPDAYHQHVLHTYARAVVASVFGTQDTSEECLGGLYRAVFKIRASLGQGGEDMPLQDALSSLPRRLEAGSAALLDVKSTPYTRTDLLRPWNPVTSPVASATGVVLMLTLGASVLAGLGAPLSVRRLADMVLLKDEREQKAEVCKALRALSDNAPRGDDQYWIRARLQILWLGNWAEQSAQDKPTGPLAAVPRCFVESEILKTLLSNTCYSLAQTLYESDAEKPLPTHTVQDAVYQAALNAFDNASNPNRTRGGLKKCDDIIRAFPKSMGPSLPGSVRLQALLKATHALSDYRLVLKQGEPFSPVVLRVHSDPIAVIGKILEQNDKAYTRLQEFLEMGFNLVRAGLPSHSSLDKLREPTGERLGMAMFVAEKRIISMCVEAALREDDFETAYSYVVSRLGAPSSGESPVTDDEWSWQAALKAGQYVRTERSQPPTHLGTASGNLEIRHLEQRIECLATALRVAPTTELQEVLKSFRRCEEQLDSAIKEEADSEAAWDAAGTVTYVPGAFDSQGTEHLRPPRNITAAAAARQAEEAPMSLFDLSRATARVAQRSFNGLPSLQGMAGGGISEANNPSQTRIRKRDQLREAATGTLVSGVGWLIGANVHQGRKETE</sequence>
<keyword evidence="2" id="KW-0813">Transport</keyword>
<reference evidence="6" key="1">
    <citation type="submission" date="2023-01" db="EMBL/GenBank/DDBJ databases">
        <title>The growth and conidiation of Purpureocillium lavendulum are regulated by nitrogen source and histone H3K14 acetylation.</title>
        <authorList>
            <person name="Tang P."/>
            <person name="Han J."/>
            <person name="Zhang C."/>
            <person name="Tang P."/>
            <person name="Qi F."/>
            <person name="Zhang K."/>
            <person name="Liang L."/>
        </authorList>
    </citation>
    <scope>NUCLEOTIDE SEQUENCE</scope>
    <source>
        <strain evidence="6">YMF1.00683</strain>
    </source>
</reference>
<gene>
    <name evidence="6" type="primary">SEC39</name>
    <name evidence="6" type="ORF">O9K51_02593</name>
</gene>
<evidence type="ECO:0000259" key="5">
    <source>
        <dbReference type="Pfam" id="PF08314"/>
    </source>
</evidence>
<dbReference type="EMBL" id="JAQHRD010000002">
    <property type="protein sequence ID" value="KAJ6444199.1"/>
    <property type="molecule type" value="Genomic_DNA"/>
</dbReference>
<dbReference type="GO" id="GO:0006890">
    <property type="term" value="P:retrograde vesicle-mediated transport, Golgi to endoplasmic reticulum"/>
    <property type="evidence" value="ECO:0007669"/>
    <property type="project" value="InterPro"/>
</dbReference>
<organism evidence="6 7">
    <name type="scientific">Purpureocillium lavendulum</name>
    <dbReference type="NCBI Taxonomy" id="1247861"/>
    <lineage>
        <taxon>Eukaryota</taxon>
        <taxon>Fungi</taxon>
        <taxon>Dikarya</taxon>
        <taxon>Ascomycota</taxon>
        <taxon>Pezizomycotina</taxon>
        <taxon>Sordariomycetes</taxon>
        <taxon>Hypocreomycetidae</taxon>
        <taxon>Hypocreales</taxon>
        <taxon>Ophiocordycipitaceae</taxon>
        <taxon>Purpureocillium</taxon>
    </lineage>
</organism>
<dbReference type="AlphaFoldDB" id="A0AB34FZ71"/>
<dbReference type="Pfam" id="PF08314">
    <property type="entry name" value="Sec39"/>
    <property type="match status" value="1"/>
</dbReference>
<keyword evidence="7" id="KW-1185">Reference proteome</keyword>
<evidence type="ECO:0000256" key="3">
    <source>
        <dbReference type="ARBA" id="ARBA00022824"/>
    </source>
</evidence>
<feature type="domain" description="Sec39" evidence="5">
    <location>
        <begin position="21"/>
        <end position="798"/>
    </location>
</feature>
<dbReference type="InterPro" id="IPR013244">
    <property type="entry name" value="Sec39_domain"/>
</dbReference>
<evidence type="ECO:0000256" key="2">
    <source>
        <dbReference type="ARBA" id="ARBA00022448"/>
    </source>
</evidence>
<comment type="subcellular location">
    <subcellularLocation>
        <location evidence="1">Endoplasmic reticulum</location>
    </subcellularLocation>
</comment>
<protein>
    <submittedName>
        <fullName evidence="6">Protein transport protein Sec39</fullName>
    </submittedName>
</protein>
<evidence type="ECO:0000256" key="1">
    <source>
        <dbReference type="ARBA" id="ARBA00004240"/>
    </source>
</evidence>
<dbReference type="PANTHER" id="PTHR40787:SF3">
    <property type="entry name" value="PROTEIN TRANSPORT PROTEIN SEC39"/>
    <property type="match status" value="1"/>
</dbReference>
<dbReference type="PANTHER" id="PTHR40787">
    <property type="entry name" value="SECRETED PROTEIN"/>
    <property type="match status" value="1"/>
</dbReference>
<name>A0AB34FZ71_9HYPO</name>
<accession>A0AB34FZ71</accession>
<dbReference type="GO" id="GO:0005783">
    <property type="term" value="C:endoplasmic reticulum"/>
    <property type="evidence" value="ECO:0007669"/>
    <property type="project" value="UniProtKB-SubCell"/>
</dbReference>
<proteinExistence type="predicted"/>
<comment type="caution">
    <text evidence="6">The sequence shown here is derived from an EMBL/GenBank/DDBJ whole genome shotgun (WGS) entry which is preliminary data.</text>
</comment>
<dbReference type="Proteomes" id="UP001163105">
    <property type="component" value="Unassembled WGS sequence"/>
</dbReference>
<evidence type="ECO:0000313" key="6">
    <source>
        <dbReference type="EMBL" id="KAJ6444199.1"/>
    </source>
</evidence>